<proteinExistence type="predicted"/>
<evidence type="ECO:0000256" key="2">
    <source>
        <dbReference type="ARBA" id="ARBA00022771"/>
    </source>
</evidence>
<keyword evidence="2" id="KW-0863">Zinc-finger</keyword>
<evidence type="ECO:0000259" key="4">
    <source>
        <dbReference type="SMART" id="SM01328"/>
    </source>
</evidence>
<evidence type="ECO:0000256" key="3">
    <source>
        <dbReference type="ARBA" id="ARBA00022833"/>
    </source>
</evidence>
<organism evidence="5">
    <name type="scientific">Heliothis virescens</name>
    <name type="common">Tobacco budworm moth</name>
    <dbReference type="NCBI Taxonomy" id="7102"/>
    <lineage>
        <taxon>Eukaryota</taxon>
        <taxon>Metazoa</taxon>
        <taxon>Ecdysozoa</taxon>
        <taxon>Arthropoda</taxon>
        <taxon>Hexapoda</taxon>
        <taxon>Insecta</taxon>
        <taxon>Pterygota</taxon>
        <taxon>Neoptera</taxon>
        <taxon>Endopterygota</taxon>
        <taxon>Lepidoptera</taxon>
        <taxon>Glossata</taxon>
        <taxon>Ditrysia</taxon>
        <taxon>Noctuoidea</taxon>
        <taxon>Noctuidae</taxon>
        <taxon>Heliothinae</taxon>
        <taxon>Heliothis</taxon>
    </lineage>
</organism>
<evidence type="ECO:0000256" key="1">
    <source>
        <dbReference type="ARBA" id="ARBA00022723"/>
    </source>
</evidence>
<dbReference type="AlphaFoldDB" id="A0A2A4K7G8"/>
<dbReference type="InterPro" id="IPR027377">
    <property type="entry name" value="ZAR1/RTP1-5-like_Znf-3CxxC"/>
</dbReference>
<accession>A0A2A4K7G8</accession>
<dbReference type="EMBL" id="NWSH01000076">
    <property type="protein sequence ID" value="PCG79878.1"/>
    <property type="molecule type" value="Genomic_DNA"/>
</dbReference>
<reference evidence="5" key="1">
    <citation type="submission" date="2017-09" db="EMBL/GenBank/DDBJ databases">
        <title>Contemporary evolution of a Lepidopteran species, Heliothis virescens, in response to modern agricultural practices.</title>
        <authorList>
            <person name="Fritz M.L."/>
            <person name="Deyonke A.M."/>
            <person name="Papanicolaou A."/>
            <person name="Micinski S."/>
            <person name="Westbrook J."/>
            <person name="Gould F."/>
        </authorList>
    </citation>
    <scope>NUCLEOTIDE SEQUENCE [LARGE SCALE GENOMIC DNA]</scope>
    <source>
        <strain evidence="5">HvINT-</strain>
        <tissue evidence="5">Whole body</tissue>
    </source>
</reference>
<sequence>MGGCFSCDDDDNTVYVPSPRVAASEHRPYRPYPVNYARTAPAPRAAPRVQSFSTPYSYAKPAAPVRREISVPYGRAVVSSKPEALYGEFKCICGNFWVSLLTWRDKCQQCRRCKRQVFPKKQRNLQPTDYKKDKDDVGEHPKELCQMCKELGGHCGKIKQTANFRH</sequence>
<dbReference type="GO" id="GO:0008270">
    <property type="term" value="F:zinc ion binding"/>
    <property type="evidence" value="ECO:0007669"/>
    <property type="project" value="UniProtKB-KW"/>
</dbReference>
<comment type="caution">
    <text evidence="5">The sequence shown here is derived from an EMBL/GenBank/DDBJ whole genome shotgun (WGS) entry which is preliminary data.</text>
</comment>
<gene>
    <name evidence="5" type="ORF">B5V51_13343</name>
</gene>
<keyword evidence="3" id="KW-0862">Zinc</keyword>
<dbReference type="SMART" id="SM01328">
    <property type="entry name" value="zf-3CxxC"/>
    <property type="match status" value="1"/>
</dbReference>
<protein>
    <recommendedName>
        <fullName evidence="4">3CxxC-type domain-containing protein</fullName>
    </recommendedName>
</protein>
<evidence type="ECO:0000313" key="5">
    <source>
        <dbReference type="EMBL" id="PCG79878.1"/>
    </source>
</evidence>
<keyword evidence="1" id="KW-0479">Metal-binding</keyword>
<feature type="domain" description="3CxxC-type" evidence="4">
    <location>
        <begin position="84"/>
        <end position="151"/>
    </location>
</feature>
<name>A0A2A4K7G8_HELVI</name>